<name>A0A438JWM3_VITVI</name>
<feature type="compositionally biased region" description="Basic and acidic residues" evidence="1">
    <location>
        <begin position="26"/>
        <end position="38"/>
    </location>
</feature>
<sequence length="58" mass="6691">MERGHERGDESAGGKKKNQTLEADEHESRTLDDIKEKEPEYFNRVTSVLKRAELDFGL</sequence>
<feature type="compositionally biased region" description="Basic and acidic residues" evidence="1">
    <location>
        <begin position="1"/>
        <end position="13"/>
    </location>
</feature>
<accession>A0A438JWM3</accession>
<organism evidence="2 3">
    <name type="scientific">Vitis vinifera</name>
    <name type="common">Grape</name>
    <dbReference type="NCBI Taxonomy" id="29760"/>
    <lineage>
        <taxon>Eukaryota</taxon>
        <taxon>Viridiplantae</taxon>
        <taxon>Streptophyta</taxon>
        <taxon>Embryophyta</taxon>
        <taxon>Tracheophyta</taxon>
        <taxon>Spermatophyta</taxon>
        <taxon>Magnoliopsida</taxon>
        <taxon>eudicotyledons</taxon>
        <taxon>Gunneridae</taxon>
        <taxon>Pentapetalae</taxon>
        <taxon>rosids</taxon>
        <taxon>Vitales</taxon>
        <taxon>Vitaceae</taxon>
        <taxon>Viteae</taxon>
        <taxon>Vitis</taxon>
    </lineage>
</organism>
<protein>
    <submittedName>
        <fullName evidence="2">Uncharacterized protein</fullName>
    </submittedName>
</protein>
<evidence type="ECO:0000313" key="2">
    <source>
        <dbReference type="EMBL" id="RVX13345.1"/>
    </source>
</evidence>
<evidence type="ECO:0000313" key="3">
    <source>
        <dbReference type="Proteomes" id="UP000288805"/>
    </source>
</evidence>
<dbReference type="Proteomes" id="UP000288805">
    <property type="component" value="Unassembled WGS sequence"/>
</dbReference>
<dbReference type="EMBL" id="QGNW01000024">
    <property type="protein sequence ID" value="RVX13345.1"/>
    <property type="molecule type" value="Genomic_DNA"/>
</dbReference>
<gene>
    <name evidence="2" type="ORF">CK203_020966</name>
</gene>
<feature type="region of interest" description="Disordered" evidence="1">
    <location>
        <begin position="1"/>
        <end position="38"/>
    </location>
</feature>
<evidence type="ECO:0000256" key="1">
    <source>
        <dbReference type="SAM" id="MobiDB-lite"/>
    </source>
</evidence>
<comment type="caution">
    <text evidence="2">The sequence shown here is derived from an EMBL/GenBank/DDBJ whole genome shotgun (WGS) entry which is preliminary data.</text>
</comment>
<reference evidence="2 3" key="1">
    <citation type="journal article" date="2018" name="PLoS Genet.">
        <title>Population sequencing reveals clonal diversity and ancestral inbreeding in the grapevine cultivar Chardonnay.</title>
        <authorList>
            <person name="Roach M.J."/>
            <person name="Johnson D.L."/>
            <person name="Bohlmann J."/>
            <person name="van Vuuren H.J."/>
            <person name="Jones S.J."/>
            <person name="Pretorius I.S."/>
            <person name="Schmidt S.A."/>
            <person name="Borneman A.R."/>
        </authorList>
    </citation>
    <scope>NUCLEOTIDE SEQUENCE [LARGE SCALE GENOMIC DNA]</scope>
    <source>
        <strain evidence="3">cv. Chardonnay</strain>
        <tissue evidence="2">Leaf</tissue>
    </source>
</reference>
<proteinExistence type="predicted"/>
<dbReference type="AlphaFoldDB" id="A0A438JWM3"/>